<sequence length="181" mass="21155">MDTKKILHQFEQEVHQYIQALEPYRIEQLTLQPDAEQWSLGQMYNHLIQSAQQMHLANIDTCIQRQQAEEEITEVNYKTYAGEAILELGEFPPIRVQVPASPFYTPTQPATKAELIAGLEQVLAHMQKIEPLLETVDPQYTVAHPRFGHLNAQEWFAIIDMHYRHHWLQKNRLDQFLGMPV</sequence>
<dbReference type="Proteomes" id="UP001597403">
    <property type="component" value="Unassembled WGS sequence"/>
</dbReference>
<dbReference type="Pfam" id="PF12867">
    <property type="entry name" value="DinB_2"/>
    <property type="match status" value="1"/>
</dbReference>
<reference evidence="3" key="1">
    <citation type="journal article" date="2019" name="Int. J. Syst. Evol. Microbiol.">
        <title>The Global Catalogue of Microorganisms (GCM) 10K type strain sequencing project: providing services to taxonomists for standard genome sequencing and annotation.</title>
        <authorList>
            <consortium name="The Broad Institute Genomics Platform"/>
            <consortium name="The Broad Institute Genome Sequencing Center for Infectious Disease"/>
            <person name="Wu L."/>
            <person name="Ma J."/>
        </authorList>
    </citation>
    <scope>NUCLEOTIDE SEQUENCE [LARGE SCALE GENOMIC DNA]</scope>
    <source>
        <strain evidence="3">CGMCC 1.15067</strain>
    </source>
</reference>
<dbReference type="Gene3D" id="1.20.120.450">
    <property type="entry name" value="dinb family like domain"/>
    <property type="match status" value="1"/>
</dbReference>
<protein>
    <submittedName>
        <fullName evidence="2">DinB family protein</fullName>
    </submittedName>
</protein>
<dbReference type="InterPro" id="IPR034660">
    <property type="entry name" value="DinB/YfiT-like"/>
</dbReference>
<feature type="domain" description="DinB-like" evidence="1">
    <location>
        <begin position="9"/>
        <end position="169"/>
    </location>
</feature>
<accession>A0ABW4V1L8</accession>
<name>A0ABW4V1L8_9BACL</name>
<dbReference type="SUPFAM" id="SSF109854">
    <property type="entry name" value="DinB/YfiT-like putative metalloenzymes"/>
    <property type="match status" value="1"/>
</dbReference>
<evidence type="ECO:0000259" key="1">
    <source>
        <dbReference type="Pfam" id="PF12867"/>
    </source>
</evidence>
<proteinExistence type="predicted"/>
<dbReference type="EMBL" id="JBHUGF010000011">
    <property type="protein sequence ID" value="MFD1992202.1"/>
    <property type="molecule type" value="Genomic_DNA"/>
</dbReference>
<keyword evidence="3" id="KW-1185">Reference proteome</keyword>
<organism evidence="2 3">
    <name type="scientific">Paenibacillus nicotianae</name>
    <dbReference type="NCBI Taxonomy" id="1526551"/>
    <lineage>
        <taxon>Bacteria</taxon>
        <taxon>Bacillati</taxon>
        <taxon>Bacillota</taxon>
        <taxon>Bacilli</taxon>
        <taxon>Bacillales</taxon>
        <taxon>Paenibacillaceae</taxon>
        <taxon>Paenibacillus</taxon>
    </lineage>
</organism>
<evidence type="ECO:0000313" key="3">
    <source>
        <dbReference type="Proteomes" id="UP001597403"/>
    </source>
</evidence>
<evidence type="ECO:0000313" key="2">
    <source>
        <dbReference type="EMBL" id="MFD1992202.1"/>
    </source>
</evidence>
<comment type="caution">
    <text evidence="2">The sequence shown here is derived from an EMBL/GenBank/DDBJ whole genome shotgun (WGS) entry which is preliminary data.</text>
</comment>
<dbReference type="InterPro" id="IPR024775">
    <property type="entry name" value="DinB-like"/>
</dbReference>
<gene>
    <name evidence="2" type="ORF">ACFSGI_19725</name>
</gene>
<dbReference type="RefSeq" id="WP_204825916.1">
    <property type="nucleotide sequence ID" value="NZ_JBHUGF010000011.1"/>
</dbReference>